<dbReference type="PANTHER" id="PTHR36460:SF1">
    <property type="entry name" value="UPF0132 DOMAIN PROTEIN (AFU_ORTHOLOGUE AFUA_3G10255)"/>
    <property type="match status" value="1"/>
</dbReference>
<evidence type="ECO:0000256" key="1">
    <source>
        <dbReference type="ARBA" id="ARBA00004141"/>
    </source>
</evidence>
<evidence type="ECO:0000313" key="6">
    <source>
        <dbReference type="EMBL" id="HCQ40833.1"/>
    </source>
</evidence>
<dbReference type="InterPro" id="IPR019109">
    <property type="entry name" value="MamF_MmsF"/>
</dbReference>
<evidence type="ECO:0000256" key="3">
    <source>
        <dbReference type="ARBA" id="ARBA00022989"/>
    </source>
</evidence>
<reference evidence="6 7" key="1">
    <citation type="journal article" date="2018" name="Nat. Biotechnol.">
        <title>A standardized bacterial taxonomy based on genome phylogeny substantially revises the tree of life.</title>
        <authorList>
            <person name="Parks D.H."/>
            <person name="Chuvochina M."/>
            <person name="Waite D.W."/>
            <person name="Rinke C."/>
            <person name="Skarshewski A."/>
            <person name="Chaumeil P.A."/>
            <person name="Hugenholtz P."/>
        </authorList>
    </citation>
    <scope>NUCLEOTIDE SEQUENCE [LARGE SCALE GENOMIC DNA]</scope>
    <source>
        <strain evidence="6">UBA12021</strain>
    </source>
</reference>
<accession>A0A656PN88</accession>
<keyword evidence="3 5" id="KW-1133">Transmembrane helix</keyword>
<gene>
    <name evidence="6" type="ORF">DIU24_03995</name>
</gene>
<sequence length="117" mass="13265">MEPENTNEKKGIQLDPKIAAALSYLLPPLSGIFFIIKGKENDFVRFHSYQSVLFGLFSYALYWIATISLPSLLGFPVYKFVSAAAILMWMFLMLKAFAGDEFELPYIGKIAKEQSKK</sequence>
<proteinExistence type="predicted"/>
<evidence type="ECO:0000256" key="5">
    <source>
        <dbReference type="SAM" id="Phobius"/>
    </source>
</evidence>
<name>A0A656PN88_UNCKA</name>
<comment type="subcellular location">
    <subcellularLocation>
        <location evidence="1">Membrane</location>
        <topology evidence="1">Multi-pass membrane protein</topology>
    </subcellularLocation>
</comment>
<dbReference type="Pfam" id="PF09685">
    <property type="entry name" value="MamF_MmsF"/>
    <property type="match status" value="1"/>
</dbReference>
<comment type="caution">
    <text evidence="6">The sequence shown here is derived from an EMBL/GenBank/DDBJ whole genome shotgun (WGS) entry which is preliminary data.</text>
</comment>
<evidence type="ECO:0000313" key="7">
    <source>
        <dbReference type="Proteomes" id="UP000262056"/>
    </source>
</evidence>
<organism evidence="6 7">
    <name type="scientific">candidate division WWE3 bacterium</name>
    <dbReference type="NCBI Taxonomy" id="2053526"/>
    <lineage>
        <taxon>Bacteria</taxon>
        <taxon>Katanobacteria</taxon>
    </lineage>
</organism>
<dbReference type="PANTHER" id="PTHR36460">
    <property type="entry name" value="UPF0132 DOMAIN PROTEIN (AFU_ORTHOLOGUE AFUA_3G10255)"/>
    <property type="match status" value="1"/>
</dbReference>
<evidence type="ECO:0000256" key="2">
    <source>
        <dbReference type="ARBA" id="ARBA00022692"/>
    </source>
</evidence>
<feature type="transmembrane region" description="Helical" evidence="5">
    <location>
        <begin position="48"/>
        <end position="65"/>
    </location>
</feature>
<protein>
    <recommendedName>
        <fullName evidence="8">DUF4870 domain-containing protein</fullName>
    </recommendedName>
</protein>
<feature type="transmembrane region" description="Helical" evidence="5">
    <location>
        <begin position="77"/>
        <end position="98"/>
    </location>
</feature>
<keyword evidence="2 5" id="KW-0812">Transmembrane</keyword>
<dbReference type="Proteomes" id="UP000262056">
    <property type="component" value="Unassembled WGS sequence"/>
</dbReference>
<evidence type="ECO:0008006" key="8">
    <source>
        <dbReference type="Google" id="ProtNLM"/>
    </source>
</evidence>
<dbReference type="AlphaFoldDB" id="A0A656PN88"/>
<keyword evidence="4 5" id="KW-0472">Membrane</keyword>
<dbReference type="EMBL" id="DQFB01000005">
    <property type="protein sequence ID" value="HCQ40833.1"/>
    <property type="molecule type" value="Genomic_DNA"/>
</dbReference>
<evidence type="ECO:0000256" key="4">
    <source>
        <dbReference type="ARBA" id="ARBA00023136"/>
    </source>
</evidence>
<feature type="transmembrane region" description="Helical" evidence="5">
    <location>
        <begin position="18"/>
        <end position="36"/>
    </location>
</feature>
<dbReference type="GO" id="GO:0016020">
    <property type="term" value="C:membrane"/>
    <property type="evidence" value="ECO:0007669"/>
    <property type="project" value="UniProtKB-SubCell"/>
</dbReference>